<gene>
    <name evidence="2" type="ORF">A4G28_23735</name>
</gene>
<evidence type="ECO:0000313" key="2">
    <source>
        <dbReference type="EMBL" id="KZS57865.1"/>
    </source>
</evidence>
<sequence length="155" mass="16945">MSTSSQTAPRTRMFARVIGPFLVIVTVTAIARTSDMRTLLTDFRANFVWPWVSGAFTLLIGLVVLALHQHWRGAPAIIVSIVGWLTTLKGFFLMAFPQTYLGLASDAIDASAWWRGTFIVMALAGLYLTFVGWAPTPHQATPQPASPTKDLPRAA</sequence>
<feature type="transmembrane region" description="Helical" evidence="1">
    <location>
        <begin position="112"/>
        <end position="134"/>
    </location>
</feature>
<dbReference type="RefSeq" id="WP_075513009.1">
    <property type="nucleotide sequence ID" value="NZ_CP089224.1"/>
</dbReference>
<reference evidence="3" key="1">
    <citation type="submission" date="2016-04" db="EMBL/GenBank/DDBJ databases">
        <authorList>
            <person name="Strapagiel D."/>
            <person name="Borowka P."/>
            <person name="Marciniak B."/>
            <person name="Bakula Z."/>
            <person name="Van Ingen J."/>
            <person name="Safianowska A."/>
            <person name="Dziadek J."/>
            <person name="Jagielski T."/>
        </authorList>
    </citation>
    <scope>NUCLEOTIDE SEQUENCE [LARGE SCALE GENOMIC DNA]</scope>
    <source>
        <strain evidence="3">1010001458</strain>
    </source>
</reference>
<accession>A0A163W0E6</accession>
<feature type="transmembrane region" description="Helical" evidence="1">
    <location>
        <begin position="47"/>
        <end position="67"/>
    </location>
</feature>
<keyword evidence="3" id="KW-1185">Reference proteome</keyword>
<evidence type="ECO:0000256" key="1">
    <source>
        <dbReference type="SAM" id="Phobius"/>
    </source>
</evidence>
<protein>
    <submittedName>
        <fullName evidence="2">Uncharacterized protein</fullName>
    </submittedName>
</protein>
<proteinExistence type="predicted"/>
<dbReference type="AlphaFoldDB" id="A0A163W0E6"/>
<organism evidence="2 3">
    <name type="scientific">Mycobacterium ostraviense</name>
    <dbReference type="NCBI Taxonomy" id="2738409"/>
    <lineage>
        <taxon>Bacteria</taxon>
        <taxon>Bacillati</taxon>
        <taxon>Actinomycetota</taxon>
        <taxon>Actinomycetes</taxon>
        <taxon>Mycobacteriales</taxon>
        <taxon>Mycobacteriaceae</taxon>
        <taxon>Mycobacterium</taxon>
    </lineage>
</organism>
<name>A0A163W0E6_9MYCO</name>
<comment type="caution">
    <text evidence="2">The sequence shown here is derived from an EMBL/GenBank/DDBJ whole genome shotgun (WGS) entry which is preliminary data.</text>
</comment>
<feature type="transmembrane region" description="Helical" evidence="1">
    <location>
        <begin position="74"/>
        <end position="92"/>
    </location>
</feature>
<keyword evidence="1" id="KW-0812">Transmembrane</keyword>
<dbReference type="Proteomes" id="UP000077342">
    <property type="component" value="Unassembled WGS sequence"/>
</dbReference>
<dbReference type="EMBL" id="LWCI01000156">
    <property type="protein sequence ID" value="KZS57865.1"/>
    <property type="molecule type" value="Genomic_DNA"/>
</dbReference>
<keyword evidence="1" id="KW-1133">Transmembrane helix</keyword>
<evidence type="ECO:0000313" key="3">
    <source>
        <dbReference type="Proteomes" id="UP000077342"/>
    </source>
</evidence>
<keyword evidence="1" id="KW-0472">Membrane</keyword>